<dbReference type="GO" id="GO:0016491">
    <property type="term" value="F:oxidoreductase activity"/>
    <property type="evidence" value="ECO:0007669"/>
    <property type="project" value="UniProtKB-KW"/>
</dbReference>
<dbReference type="PANTHER" id="PTHR22604">
    <property type="entry name" value="OXIDOREDUCTASES"/>
    <property type="match status" value="1"/>
</dbReference>
<protein>
    <submittedName>
        <fullName evidence="5">Gfo/Idh/MocA family oxidoreductase</fullName>
    </submittedName>
</protein>
<organism evidence="5 6">
    <name type="scientific">Pontibacter oryzae</name>
    <dbReference type="NCBI Taxonomy" id="2304593"/>
    <lineage>
        <taxon>Bacteria</taxon>
        <taxon>Pseudomonadati</taxon>
        <taxon>Bacteroidota</taxon>
        <taxon>Cytophagia</taxon>
        <taxon>Cytophagales</taxon>
        <taxon>Hymenobacteraceae</taxon>
        <taxon>Pontibacter</taxon>
    </lineage>
</organism>
<evidence type="ECO:0000256" key="2">
    <source>
        <dbReference type="ARBA" id="ARBA00023002"/>
    </source>
</evidence>
<dbReference type="GO" id="GO:0000166">
    <property type="term" value="F:nucleotide binding"/>
    <property type="evidence" value="ECO:0007669"/>
    <property type="project" value="InterPro"/>
</dbReference>
<dbReference type="Pfam" id="PF01408">
    <property type="entry name" value="GFO_IDH_MocA"/>
    <property type="match status" value="1"/>
</dbReference>
<evidence type="ECO:0000313" key="6">
    <source>
        <dbReference type="Proteomes" id="UP000266005"/>
    </source>
</evidence>
<dbReference type="Proteomes" id="UP000266005">
    <property type="component" value="Unassembled WGS sequence"/>
</dbReference>
<dbReference type="SUPFAM" id="SSF51735">
    <property type="entry name" value="NAD(P)-binding Rossmann-fold domains"/>
    <property type="match status" value="1"/>
</dbReference>
<keyword evidence="6" id="KW-1185">Reference proteome</keyword>
<comment type="caution">
    <text evidence="5">The sequence shown here is derived from an EMBL/GenBank/DDBJ whole genome shotgun (WGS) entry which is preliminary data.</text>
</comment>
<dbReference type="Pfam" id="PF22725">
    <property type="entry name" value="GFO_IDH_MocA_C3"/>
    <property type="match status" value="1"/>
</dbReference>
<dbReference type="Gene3D" id="3.40.50.720">
    <property type="entry name" value="NAD(P)-binding Rossmann-like Domain"/>
    <property type="match status" value="1"/>
</dbReference>
<keyword evidence="2" id="KW-0560">Oxidoreductase</keyword>
<dbReference type="RefSeq" id="WP_119430662.1">
    <property type="nucleotide sequence ID" value="NZ_QWGE01000001.1"/>
</dbReference>
<gene>
    <name evidence="5" type="ORF">D1627_02725</name>
</gene>
<name>A0A399SGR9_9BACT</name>
<accession>A0A399SGR9</accession>
<evidence type="ECO:0000313" key="5">
    <source>
        <dbReference type="EMBL" id="RIJ42780.1"/>
    </source>
</evidence>
<evidence type="ECO:0000259" key="3">
    <source>
        <dbReference type="Pfam" id="PF01408"/>
    </source>
</evidence>
<dbReference type="AlphaFoldDB" id="A0A399SGR9"/>
<dbReference type="PANTHER" id="PTHR22604:SF105">
    <property type="entry name" value="TRANS-1,2-DIHYDROBENZENE-1,2-DIOL DEHYDROGENASE"/>
    <property type="match status" value="1"/>
</dbReference>
<dbReference type="Gene3D" id="3.30.360.10">
    <property type="entry name" value="Dihydrodipicolinate Reductase, domain 2"/>
    <property type="match status" value="1"/>
</dbReference>
<proteinExistence type="inferred from homology"/>
<dbReference type="InterPro" id="IPR036291">
    <property type="entry name" value="NAD(P)-bd_dom_sf"/>
</dbReference>
<evidence type="ECO:0000259" key="4">
    <source>
        <dbReference type="Pfam" id="PF22725"/>
    </source>
</evidence>
<dbReference type="EMBL" id="QWGE01000001">
    <property type="protein sequence ID" value="RIJ42780.1"/>
    <property type="molecule type" value="Genomic_DNA"/>
</dbReference>
<sequence length="326" mass="36959">MKEKKIRIGVLSTANIAVRSIIPAILDLPDQFEMVGIASRSLQKSEEISKLFNTRAFSDYDAILKPELLDAIYIPLPNSMHYEWVKKALEVNVHVLVEKSLGCNLQEVQELNELAESKGLVLLENFQFRFHSQLEFIKELVESGRIGALRCLRSSFGFPPFADKDNIRYQAELGGGALLDAAAYPTKIAQLFLGEDLDVAASNLNYEAESSVDIWGGAYLKQKNGKQFAEIAFGFDHFYQCNIELWGSEGKIYTNRIFTAPPGYKPEVIIETKQGKEKIVLEPDHHFKKMLLYFSHSMQPAEIKSFEYKSNINQARLLEQIKTKAK</sequence>
<dbReference type="InterPro" id="IPR050984">
    <property type="entry name" value="Gfo/Idh/MocA_domain"/>
</dbReference>
<dbReference type="InterPro" id="IPR000683">
    <property type="entry name" value="Gfo/Idh/MocA-like_OxRdtase_N"/>
</dbReference>
<dbReference type="OrthoDB" id="9795543at2"/>
<comment type="similarity">
    <text evidence="1">Belongs to the Gfo/Idh/MocA family.</text>
</comment>
<feature type="domain" description="GFO/IDH/MocA-like oxidoreductase" evidence="4">
    <location>
        <begin position="137"/>
        <end position="252"/>
    </location>
</feature>
<feature type="domain" description="Gfo/Idh/MocA-like oxidoreductase N-terminal" evidence="3">
    <location>
        <begin position="7"/>
        <end position="125"/>
    </location>
</feature>
<dbReference type="SUPFAM" id="SSF55347">
    <property type="entry name" value="Glyceraldehyde-3-phosphate dehydrogenase-like, C-terminal domain"/>
    <property type="match status" value="1"/>
</dbReference>
<reference evidence="6" key="1">
    <citation type="submission" date="2018-08" db="EMBL/GenBank/DDBJ databases">
        <title>Mucilaginibacter sp. MYSH2.</title>
        <authorList>
            <person name="Seo T."/>
        </authorList>
    </citation>
    <scope>NUCLEOTIDE SEQUENCE [LARGE SCALE GENOMIC DNA]</scope>
    <source>
        <strain evidence="6">KIRAN</strain>
    </source>
</reference>
<dbReference type="InterPro" id="IPR055170">
    <property type="entry name" value="GFO_IDH_MocA-like_dom"/>
</dbReference>
<evidence type="ECO:0000256" key="1">
    <source>
        <dbReference type="ARBA" id="ARBA00010928"/>
    </source>
</evidence>